<evidence type="ECO:0000313" key="6">
    <source>
        <dbReference type="EMBL" id="KAE8396574.1"/>
    </source>
</evidence>
<dbReference type="Pfam" id="PF00501">
    <property type="entry name" value="AMP-binding"/>
    <property type="match status" value="1"/>
</dbReference>
<dbReference type="InterPro" id="IPR020845">
    <property type="entry name" value="AMP-binding_CS"/>
</dbReference>
<dbReference type="EMBL" id="ML735214">
    <property type="protein sequence ID" value="KAE8396574.1"/>
    <property type="molecule type" value="Genomic_DNA"/>
</dbReference>
<dbReference type="InterPro" id="IPR025110">
    <property type="entry name" value="AMP-bd_C"/>
</dbReference>
<dbReference type="SUPFAM" id="SSF47336">
    <property type="entry name" value="ACP-like"/>
    <property type="match status" value="1"/>
</dbReference>
<reference evidence="6" key="1">
    <citation type="submission" date="2019-04" db="EMBL/GenBank/DDBJ databases">
        <title>Friends and foes A comparative genomics studyof 23 Aspergillus species from section Flavi.</title>
        <authorList>
            <consortium name="DOE Joint Genome Institute"/>
            <person name="Kjaerbolling I."/>
            <person name="Vesth T."/>
            <person name="Frisvad J.C."/>
            <person name="Nybo J.L."/>
            <person name="Theobald S."/>
            <person name="Kildgaard S."/>
            <person name="Isbrandt T."/>
            <person name="Kuo A."/>
            <person name="Sato A."/>
            <person name="Lyhne E.K."/>
            <person name="Kogle M.E."/>
            <person name="Wiebenga A."/>
            <person name="Kun R.S."/>
            <person name="Lubbers R.J."/>
            <person name="Makela M.R."/>
            <person name="Barry K."/>
            <person name="Chovatia M."/>
            <person name="Clum A."/>
            <person name="Daum C."/>
            <person name="Haridas S."/>
            <person name="He G."/>
            <person name="LaButti K."/>
            <person name="Lipzen A."/>
            <person name="Mondo S."/>
            <person name="Riley R."/>
            <person name="Salamov A."/>
            <person name="Simmons B.A."/>
            <person name="Magnuson J.K."/>
            <person name="Henrissat B."/>
            <person name="Mortensen U.H."/>
            <person name="Larsen T.O."/>
            <person name="Devries R.P."/>
            <person name="Grigoriev I.V."/>
            <person name="Machida M."/>
            <person name="Baker S.E."/>
            <person name="Andersen M.R."/>
        </authorList>
    </citation>
    <scope>NUCLEOTIDE SEQUENCE [LARGE SCALE GENOMIC DNA]</scope>
    <source>
        <strain evidence="6">IBT 14317</strain>
    </source>
</reference>
<dbReference type="InterPro" id="IPR013120">
    <property type="entry name" value="FAR_NAD-bd"/>
</dbReference>
<sequence length="1009" mass="112340">MDHYLSIHASQKPGSTAIQDDNQSMTYMDLKREVDRLVSVLKGYHLSPEEPVCILEGVSSKLVIAQLALIRARLTCVPMEPSTPRLRRADMLADIGAKYILSDEKDAAQDTDYTVIPISGQGSGDISCEPRDNQVDGSIHDPGHQYRSHILFTSGSSGKPKAVQIPETAIIHLVTKSALAPLEPSDRVTLINNPGFDISLFEVFAPLVAGATMVPVPRMVVTDPFAFREFVEEKSISVTFMTAALLSIIGRTCPNAFRGVRHVLSAGDVPNSAAVQAIMESSAPPKHLWNTYGPTEATTYSTMHEIQAEEFQHNSIGIGKPTGDTKLCLVDENLKIITKPDETGEILLGGPGLTIGYINRPKENEKSFVTLGRNRYYRTGDLAKYRPTTPDVLEFVGRADHQVKQGGFRVELGEIEQTLLASGWLSGAIVRQITPQNDGEESFLVAFVIPAVADTVRARNLSEYLEQRLPSYMVPKDFVFSSEYPLTEHAKVDRKALEQQYREKRDQQKAATGDVTNSHGSDTESVVKHIWSSLLNKKEISDDDDFLALGGTSLQSAALIGKLKEIFGKVVPMQAVHENSRFRDLVSYLGEFTEGGNAPDETDKWIEDSKIADDLYTVPDWQADNEGRVFVSGVTGFVGVNFLSRFLQMPTVKEIVCIARPKNGMEPQDRVQATLEQYDLWDRSEPHTHKLRVLTGDISSDLLGLPPDQFDWLANWASVVFHLAAKVNFCDPYQAHFDSNTLGTKNMIDLASSGRRKAFHFMSSIDVWGPTGLVLGTRKCLEDEPLERHVRALPFDVGYAQSKWISEVMVRRARDRGLPTAIYRPGFTIGDSRNGAGNPDDFFARLMVGSIQLGAFPILPNQRMEYVTIDYVVNATLHIASRTENLGKSYSLVAPDPKDSVDLEKTVEVFRNAGYSLKRVPYWDWVRMLQRTSDTNNPLLPVMPLLQEPVLNGLSRFETSRNTPHYDSSNTAAALKDAPDIQYVPFDSQMLSRFLEFWDRKGFYQALQI</sequence>
<dbReference type="Pfam" id="PF13193">
    <property type="entry name" value="AMP-binding_C"/>
    <property type="match status" value="1"/>
</dbReference>
<keyword evidence="1" id="KW-0596">Phosphopantetheine</keyword>
<dbReference type="Gene3D" id="3.40.50.720">
    <property type="entry name" value="NAD(P)-binding Rossmann-like Domain"/>
    <property type="match status" value="1"/>
</dbReference>
<evidence type="ECO:0000256" key="2">
    <source>
        <dbReference type="ARBA" id="ARBA00022553"/>
    </source>
</evidence>
<protein>
    <recommendedName>
        <fullName evidence="5">Carrier domain-containing protein</fullName>
    </recommendedName>
</protein>
<feature type="domain" description="Carrier" evidence="5">
    <location>
        <begin position="518"/>
        <end position="593"/>
    </location>
</feature>
<comment type="similarity">
    <text evidence="3">Belongs to the NRP synthetase family.</text>
</comment>
<dbReference type="Proteomes" id="UP000326877">
    <property type="component" value="Unassembled WGS sequence"/>
</dbReference>
<evidence type="ECO:0000259" key="5">
    <source>
        <dbReference type="PROSITE" id="PS50075"/>
    </source>
</evidence>
<gene>
    <name evidence="6" type="ORF">BDV23DRAFT_177566</name>
</gene>
<dbReference type="SUPFAM" id="SSF56801">
    <property type="entry name" value="Acetyl-CoA synthetase-like"/>
    <property type="match status" value="1"/>
</dbReference>
<organism evidence="6">
    <name type="scientific">Petromyces alliaceus</name>
    <name type="common">Aspergillus alliaceus</name>
    <dbReference type="NCBI Taxonomy" id="209559"/>
    <lineage>
        <taxon>Eukaryota</taxon>
        <taxon>Fungi</taxon>
        <taxon>Dikarya</taxon>
        <taxon>Ascomycota</taxon>
        <taxon>Pezizomycotina</taxon>
        <taxon>Eurotiomycetes</taxon>
        <taxon>Eurotiomycetidae</taxon>
        <taxon>Eurotiales</taxon>
        <taxon>Aspergillaceae</taxon>
        <taxon>Aspergillus</taxon>
        <taxon>Aspergillus subgen. Circumdati</taxon>
    </lineage>
</organism>
<dbReference type="Pfam" id="PF00550">
    <property type="entry name" value="PP-binding"/>
    <property type="match status" value="1"/>
</dbReference>
<dbReference type="CDD" id="cd05235">
    <property type="entry name" value="SDR_e1"/>
    <property type="match status" value="1"/>
</dbReference>
<keyword evidence="2" id="KW-0597">Phosphoprotein</keyword>
<dbReference type="InterPro" id="IPR010080">
    <property type="entry name" value="Thioester_reductase-like_dom"/>
</dbReference>
<dbReference type="Pfam" id="PF07993">
    <property type="entry name" value="NAD_binding_4"/>
    <property type="match status" value="1"/>
</dbReference>
<dbReference type="InterPro" id="IPR036291">
    <property type="entry name" value="NAD(P)-bd_dom_sf"/>
</dbReference>
<dbReference type="Gene3D" id="1.10.1200.10">
    <property type="entry name" value="ACP-like"/>
    <property type="match status" value="1"/>
</dbReference>
<dbReference type="OrthoDB" id="408177at2759"/>
<dbReference type="PROSITE" id="PS50075">
    <property type="entry name" value="CARRIER"/>
    <property type="match status" value="1"/>
</dbReference>
<proteinExistence type="inferred from homology"/>
<dbReference type="InterPro" id="IPR009081">
    <property type="entry name" value="PP-bd_ACP"/>
</dbReference>
<dbReference type="InterPro" id="IPR045851">
    <property type="entry name" value="AMP-bd_C_sf"/>
</dbReference>
<dbReference type="SUPFAM" id="SSF51735">
    <property type="entry name" value="NAD(P)-binding Rossmann-fold domains"/>
    <property type="match status" value="1"/>
</dbReference>
<dbReference type="NCBIfam" id="TIGR01746">
    <property type="entry name" value="Thioester-redct"/>
    <property type="match status" value="1"/>
</dbReference>
<accession>A0A5N7CR28</accession>
<evidence type="ECO:0000256" key="3">
    <source>
        <dbReference type="ARBA" id="ARBA00029454"/>
    </source>
</evidence>
<dbReference type="InterPro" id="IPR036736">
    <property type="entry name" value="ACP-like_sf"/>
</dbReference>
<dbReference type="PANTHER" id="PTHR44845">
    <property type="entry name" value="CARRIER DOMAIN-CONTAINING PROTEIN"/>
    <property type="match status" value="1"/>
</dbReference>
<dbReference type="InterPro" id="IPR000873">
    <property type="entry name" value="AMP-dep_synth/lig_dom"/>
</dbReference>
<dbReference type="InterPro" id="IPR042099">
    <property type="entry name" value="ANL_N_sf"/>
</dbReference>
<feature type="region of interest" description="Disordered" evidence="4">
    <location>
        <begin position="500"/>
        <end position="521"/>
    </location>
</feature>
<evidence type="ECO:0000256" key="1">
    <source>
        <dbReference type="ARBA" id="ARBA00022450"/>
    </source>
</evidence>
<name>A0A5N7CR28_PETAA</name>
<dbReference type="Gene3D" id="3.30.300.30">
    <property type="match status" value="1"/>
</dbReference>
<dbReference type="AlphaFoldDB" id="A0A5N7CR28"/>
<dbReference type="Gene3D" id="3.40.50.12780">
    <property type="entry name" value="N-terminal domain of ligase-like"/>
    <property type="match status" value="1"/>
</dbReference>
<dbReference type="PROSITE" id="PS00455">
    <property type="entry name" value="AMP_BINDING"/>
    <property type="match status" value="1"/>
</dbReference>
<dbReference type="PANTHER" id="PTHR44845:SF6">
    <property type="entry name" value="BETA-ALANINE-ACTIVATING ENZYME"/>
    <property type="match status" value="1"/>
</dbReference>
<evidence type="ECO:0000256" key="4">
    <source>
        <dbReference type="SAM" id="MobiDB-lite"/>
    </source>
</evidence>
<dbReference type="CDD" id="cd05930">
    <property type="entry name" value="A_NRPS"/>
    <property type="match status" value="1"/>
</dbReference>